<dbReference type="Pfam" id="PF01300">
    <property type="entry name" value="Sua5_yciO_yrdC"/>
    <property type="match status" value="1"/>
</dbReference>
<dbReference type="PANTHER" id="PTHR17490">
    <property type="entry name" value="SUA5"/>
    <property type="match status" value="1"/>
</dbReference>
<evidence type="ECO:0000256" key="11">
    <source>
        <dbReference type="ARBA" id="ARBA00048366"/>
    </source>
</evidence>
<reference evidence="13" key="1">
    <citation type="submission" date="2012-02" db="EMBL/GenBank/DDBJ databases">
        <title>The complete genome of Solitalea canadensis DSM 3403.</title>
        <authorList>
            <consortium name="US DOE Joint Genome Institute (JGI-PGF)"/>
            <person name="Lucas S."/>
            <person name="Copeland A."/>
            <person name="Lapidus A."/>
            <person name="Glavina del Rio T."/>
            <person name="Dalin E."/>
            <person name="Tice H."/>
            <person name="Bruce D."/>
            <person name="Goodwin L."/>
            <person name="Pitluck S."/>
            <person name="Peters L."/>
            <person name="Ovchinnikova G."/>
            <person name="Lu M."/>
            <person name="Kyrpides N."/>
            <person name="Mavromatis K."/>
            <person name="Ivanova N."/>
            <person name="Brettin T."/>
            <person name="Detter J.C."/>
            <person name="Han C."/>
            <person name="Larimer F."/>
            <person name="Land M."/>
            <person name="Hauser L."/>
            <person name="Markowitz V."/>
            <person name="Cheng J.-F."/>
            <person name="Hugenholtz P."/>
            <person name="Woyke T."/>
            <person name="Wu D."/>
            <person name="Spring S."/>
            <person name="Schroeder M."/>
            <person name="Kopitz M."/>
            <person name="Brambilla E."/>
            <person name="Klenk H.-P."/>
            <person name="Eisen J.A."/>
        </authorList>
    </citation>
    <scope>NUCLEOTIDE SEQUENCE</scope>
    <source>
        <strain evidence="13">DSM 3403</strain>
    </source>
</reference>
<comment type="subcellular location">
    <subcellularLocation>
        <location evidence="1">Cytoplasm</location>
    </subcellularLocation>
</comment>
<dbReference type="GO" id="GO:0005524">
    <property type="term" value="F:ATP binding"/>
    <property type="evidence" value="ECO:0007669"/>
    <property type="project" value="UniProtKB-KW"/>
</dbReference>
<dbReference type="AlphaFoldDB" id="H8KXV3"/>
<dbReference type="EMBL" id="CP003349">
    <property type="protein sequence ID" value="AFD05629.1"/>
    <property type="molecule type" value="Genomic_DNA"/>
</dbReference>
<name>H8KXV3_SOLCM</name>
<protein>
    <recommendedName>
        <fullName evidence="10">L-threonylcarbamoyladenylate synthase</fullName>
        <ecNumber evidence="3">2.7.7.87</ecNumber>
    </recommendedName>
    <alternativeName>
        <fullName evidence="10">L-threonylcarbamoyladenylate synthase</fullName>
    </alternativeName>
</protein>
<dbReference type="KEGG" id="scn:Solca_0497"/>
<dbReference type="OrthoDB" id="9814580at2"/>
<evidence type="ECO:0000313" key="14">
    <source>
        <dbReference type="Proteomes" id="UP000007590"/>
    </source>
</evidence>
<keyword evidence="4" id="KW-0963">Cytoplasm</keyword>
<dbReference type="SUPFAM" id="SSF55821">
    <property type="entry name" value="YrdC/RibB"/>
    <property type="match status" value="1"/>
</dbReference>
<evidence type="ECO:0000256" key="1">
    <source>
        <dbReference type="ARBA" id="ARBA00004496"/>
    </source>
</evidence>
<dbReference type="InterPro" id="IPR050156">
    <property type="entry name" value="TC-AMP_synthase_SUA5"/>
</dbReference>
<keyword evidence="14" id="KW-1185">Reference proteome</keyword>
<dbReference type="PANTHER" id="PTHR17490:SF16">
    <property type="entry name" value="THREONYLCARBAMOYL-AMP SYNTHASE"/>
    <property type="match status" value="1"/>
</dbReference>
<evidence type="ECO:0000256" key="7">
    <source>
        <dbReference type="ARBA" id="ARBA00022695"/>
    </source>
</evidence>
<sequence>MQKEIEKSLEVIKAGGTLLYPTDTIWGLGCDATNPDAVEKIIQLKKRSGKSFIVLLDNINDLFKYVKDVPEVAYELIEVSDKPLTIVFDGGKNLAPNVLNEDGSVGIRIVKHPFCEQLIRKFRKPIVSTSANISGEPSAMSFDEVSDEIKSGVDYVVDFERSKKSHAASSIIKLGSGGLIKILRK</sequence>
<dbReference type="Gene3D" id="3.90.870.10">
    <property type="entry name" value="DHBP synthase"/>
    <property type="match status" value="1"/>
</dbReference>
<dbReference type="GO" id="GO:0008033">
    <property type="term" value="P:tRNA processing"/>
    <property type="evidence" value="ECO:0007669"/>
    <property type="project" value="UniProtKB-KW"/>
</dbReference>
<evidence type="ECO:0000259" key="12">
    <source>
        <dbReference type="PROSITE" id="PS51163"/>
    </source>
</evidence>
<dbReference type="GO" id="GO:0006450">
    <property type="term" value="P:regulation of translational fidelity"/>
    <property type="evidence" value="ECO:0007669"/>
    <property type="project" value="TreeGrafter"/>
</dbReference>
<feature type="domain" description="YrdC-like" evidence="12">
    <location>
        <begin position="2"/>
        <end position="185"/>
    </location>
</feature>
<dbReference type="GO" id="GO:0000049">
    <property type="term" value="F:tRNA binding"/>
    <property type="evidence" value="ECO:0007669"/>
    <property type="project" value="TreeGrafter"/>
</dbReference>
<accession>H8KXV3</accession>
<comment type="catalytic activity">
    <reaction evidence="11">
        <text>L-threonine + hydrogencarbonate + ATP = L-threonylcarbamoyladenylate + diphosphate + H2O</text>
        <dbReference type="Rhea" id="RHEA:36407"/>
        <dbReference type="ChEBI" id="CHEBI:15377"/>
        <dbReference type="ChEBI" id="CHEBI:17544"/>
        <dbReference type="ChEBI" id="CHEBI:30616"/>
        <dbReference type="ChEBI" id="CHEBI:33019"/>
        <dbReference type="ChEBI" id="CHEBI:57926"/>
        <dbReference type="ChEBI" id="CHEBI:73682"/>
        <dbReference type="EC" id="2.7.7.87"/>
    </reaction>
</comment>
<evidence type="ECO:0000256" key="6">
    <source>
        <dbReference type="ARBA" id="ARBA00022694"/>
    </source>
</evidence>
<comment type="similarity">
    <text evidence="2">Belongs to the SUA5 family.</text>
</comment>
<dbReference type="GO" id="GO:0003725">
    <property type="term" value="F:double-stranded RNA binding"/>
    <property type="evidence" value="ECO:0007669"/>
    <property type="project" value="InterPro"/>
</dbReference>
<evidence type="ECO:0000256" key="4">
    <source>
        <dbReference type="ARBA" id="ARBA00022490"/>
    </source>
</evidence>
<keyword evidence="9" id="KW-0067">ATP-binding</keyword>
<evidence type="ECO:0000313" key="13">
    <source>
        <dbReference type="EMBL" id="AFD05629.1"/>
    </source>
</evidence>
<dbReference type="Proteomes" id="UP000007590">
    <property type="component" value="Chromosome"/>
</dbReference>
<keyword evidence="8" id="KW-0547">Nucleotide-binding</keyword>
<proteinExistence type="inferred from homology"/>
<organism evidence="13 14">
    <name type="scientific">Solitalea canadensis (strain ATCC 29591 / DSM 3403 / JCM 21819 / LMG 8368 / NBRC 15130 / NCIMB 12057 / USAM 9D)</name>
    <name type="common">Flexibacter canadensis</name>
    <dbReference type="NCBI Taxonomy" id="929556"/>
    <lineage>
        <taxon>Bacteria</taxon>
        <taxon>Pseudomonadati</taxon>
        <taxon>Bacteroidota</taxon>
        <taxon>Sphingobacteriia</taxon>
        <taxon>Sphingobacteriales</taxon>
        <taxon>Sphingobacteriaceae</taxon>
        <taxon>Solitalea</taxon>
    </lineage>
</organism>
<evidence type="ECO:0000256" key="8">
    <source>
        <dbReference type="ARBA" id="ARBA00022741"/>
    </source>
</evidence>
<dbReference type="eggNOG" id="COG0009">
    <property type="taxonomic scope" value="Bacteria"/>
</dbReference>
<dbReference type="InterPro" id="IPR017945">
    <property type="entry name" value="DHBP_synth_RibB-like_a/b_dom"/>
</dbReference>
<gene>
    <name evidence="13" type="ordered locus">Solca_0497</name>
</gene>
<dbReference type="InterPro" id="IPR006070">
    <property type="entry name" value="Sua5-like_dom"/>
</dbReference>
<keyword evidence="7" id="KW-0548">Nucleotidyltransferase</keyword>
<dbReference type="NCBIfam" id="TIGR00057">
    <property type="entry name" value="L-threonylcarbamoyladenylate synthase"/>
    <property type="match status" value="1"/>
</dbReference>
<dbReference type="STRING" id="929556.Solca_0497"/>
<dbReference type="RefSeq" id="WP_014678857.1">
    <property type="nucleotide sequence ID" value="NC_017770.1"/>
</dbReference>
<evidence type="ECO:0000256" key="5">
    <source>
        <dbReference type="ARBA" id="ARBA00022679"/>
    </source>
</evidence>
<keyword evidence="5" id="KW-0808">Transferase</keyword>
<dbReference type="HOGENOM" id="CLU_031397_3_2_10"/>
<keyword evidence="6" id="KW-0819">tRNA processing</keyword>
<dbReference type="GO" id="GO:0005737">
    <property type="term" value="C:cytoplasm"/>
    <property type="evidence" value="ECO:0007669"/>
    <property type="project" value="UniProtKB-SubCell"/>
</dbReference>
<evidence type="ECO:0000256" key="10">
    <source>
        <dbReference type="ARBA" id="ARBA00029774"/>
    </source>
</evidence>
<evidence type="ECO:0000256" key="2">
    <source>
        <dbReference type="ARBA" id="ARBA00007663"/>
    </source>
</evidence>
<dbReference type="PROSITE" id="PS51163">
    <property type="entry name" value="YRDC"/>
    <property type="match status" value="1"/>
</dbReference>
<evidence type="ECO:0000256" key="3">
    <source>
        <dbReference type="ARBA" id="ARBA00012584"/>
    </source>
</evidence>
<dbReference type="GO" id="GO:0061710">
    <property type="term" value="F:L-threonylcarbamoyladenylate synthase"/>
    <property type="evidence" value="ECO:0007669"/>
    <property type="project" value="UniProtKB-EC"/>
</dbReference>
<dbReference type="EC" id="2.7.7.87" evidence="3"/>
<evidence type="ECO:0000256" key="9">
    <source>
        <dbReference type="ARBA" id="ARBA00022840"/>
    </source>
</evidence>